<proteinExistence type="predicted"/>
<organism evidence="2 3">
    <name type="scientific">Rubricoccus marinus</name>
    <dbReference type="NCBI Taxonomy" id="716817"/>
    <lineage>
        <taxon>Bacteria</taxon>
        <taxon>Pseudomonadati</taxon>
        <taxon>Rhodothermota</taxon>
        <taxon>Rhodothermia</taxon>
        <taxon>Rhodothermales</taxon>
        <taxon>Rubricoccaceae</taxon>
        <taxon>Rubricoccus</taxon>
    </lineage>
</organism>
<evidence type="ECO:0000313" key="2">
    <source>
        <dbReference type="EMBL" id="OZC04150.1"/>
    </source>
</evidence>
<sequence>MRFLLFALALFLALPATAQDVLPGRAYEPPLDVGPRRQNGPRFGVTYLAPGVVERINDAIGPNDDGEDRFNTPLTTQFGWQFEIPTFQADNGLTGVVEAVPLIGGLERGLFLPTFTFIAGVRTPSGFEVGVGPNLSLTGLASVESSSSESGIAASLAIVAGKSIDVGGANVPLNVAVALGESGSRISLLIGLTTSNGRY</sequence>
<dbReference type="RefSeq" id="WP_094550304.1">
    <property type="nucleotide sequence ID" value="NZ_MQWB01000001.1"/>
</dbReference>
<accession>A0A259U2H4</accession>
<dbReference type="OrthoDB" id="1427164at2"/>
<gene>
    <name evidence="2" type="ORF">BSZ36_14860</name>
</gene>
<protein>
    <recommendedName>
        <fullName evidence="4">Transporter</fullName>
    </recommendedName>
</protein>
<feature type="chain" id="PRO_5012785475" description="Transporter" evidence="1">
    <location>
        <begin position="19"/>
        <end position="199"/>
    </location>
</feature>
<reference evidence="2 3" key="1">
    <citation type="submission" date="2016-11" db="EMBL/GenBank/DDBJ databases">
        <title>Study of marine rhodopsin-containing bacteria.</title>
        <authorList>
            <person name="Yoshizawa S."/>
            <person name="Kumagai Y."/>
            <person name="Kogure K."/>
        </authorList>
    </citation>
    <scope>NUCLEOTIDE SEQUENCE [LARGE SCALE GENOMIC DNA]</scope>
    <source>
        <strain evidence="2 3">SG-29</strain>
    </source>
</reference>
<keyword evidence="1" id="KW-0732">Signal</keyword>
<dbReference type="EMBL" id="MQWB01000001">
    <property type="protein sequence ID" value="OZC04150.1"/>
    <property type="molecule type" value="Genomic_DNA"/>
</dbReference>
<name>A0A259U2H4_9BACT</name>
<dbReference type="AlphaFoldDB" id="A0A259U2H4"/>
<evidence type="ECO:0000313" key="3">
    <source>
        <dbReference type="Proteomes" id="UP000216446"/>
    </source>
</evidence>
<evidence type="ECO:0000256" key="1">
    <source>
        <dbReference type="SAM" id="SignalP"/>
    </source>
</evidence>
<dbReference type="Proteomes" id="UP000216446">
    <property type="component" value="Unassembled WGS sequence"/>
</dbReference>
<feature type="signal peptide" evidence="1">
    <location>
        <begin position="1"/>
        <end position="18"/>
    </location>
</feature>
<keyword evidence="3" id="KW-1185">Reference proteome</keyword>
<comment type="caution">
    <text evidence="2">The sequence shown here is derived from an EMBL/GenBank/DDBJ whole genome shotgun (WGS) entry which is preliminary data.</text>
</comment>
<dbReference type="InParanoid" id="A0A259U2H4"/>
<evidence type="ECO:0008006" key="4">
    <source>
        <dbReference type="Google" id="ProtNLM"/>
    </source>
</evidence>